<reference evidence="8 9" key="1">
    <citation type="submission" date="2020-08" db="EMBL/GenBank/DDBJ databases">
        <title>Genomic Encyclopedia of Type Strains, Phase IV (KMG-IV): sequencing the most valuable type-strain genomes for metagenomic binning, comparative biology and taxonomic classification.</title>
        <authorList>
            <person name="Goeker M."/>
        </authorList>
    </citation>
    <scope>NUCLEOTIDE SEQUENCE [LARGE SCALE GENOMIC DNA]</scope>
    <source>
        <strain evidence="8 9">DSM 40141</strain>
    </source>
</reference>
<dbReference type="Gene3D" id="3.40.640.10">
    <property type="entry name" value="Type I PLP-dependent aspartate aminotransferase-like (Major domain)"/>
    <property type="match status" value="1"/>
</dbReference>
<keyword evidence="4 6" id="KW-0663">Pyridoxal phosphate</keyword>
<dbReference type="PANTHER" id="PTHR11999">
    <property type="entry name" value="GROUP II PYRIDOXAL-5-PHOSPHATE DECARBOXYLASE"/>
    <property type="match status" value="1"/>
</dbReference>
<evidence type="ECO:0000313" key="8">
    <source>
        <dbReference type="EMBL" id="MBB6440034.1"/>
    </source>
</evidence>
<evidence type="ECO:0000256" key="5">
    <source>
        <dbReference type="ARBA" id="ARBA00023239"/>
    </source>
</evidence>
<comment type="similarity">
    <text evidence="2 7">Belongs to the group II decarboxylase family.</text>
</comment>
<evidence type="ECO:0000256" key="1">
    <source>
        <dbReference type="ARBA" id="ARBA00001933"/>
    </source>
</evidence>
<keyword evidence="3" id="KW-0210">Decarboxylase</keyword>
<dbReference type="AlphaFoldDB" id="A0A7X0HLT8"/>
<dbReference type="PANTHER" id="PTHR11999:SF70">
    <property type="entry name" value="MIP05841P"/>
    <property type="match status" value="1"/>
</dbReference>
<evidence type="ECO:0000313" key="9">
    <source>
        <dbReference type="Proteomes" id="UP000540423"/>
    </source>
</evidence>
<evidence type="ECO:0000256" key="3">
    <source>
        <dbReference type="ARBA" id="ARBA00022793"/>
    </source>
</evidence>
<dbReference type="RefSeq" id="WP_185036505.1">
    <property type="nucleotide sequence ID" value="NZ_JACHEM010000035.1"/>
</dbReference>
<dbReference type="GO" id="GO:0019752">
    <property type="term" value="P:carboxylic acid metabolic process"/>
    <property type="evidence" value="ECO:0007669"/>
    <property type="project" value="InterPro"/>
</dbReference>
<dbReference type="InterPro" id="IPR010977">
    <property type="entry name" value="Aromatic_deC"/>
</dbReference>
<dbReference type="InterPro" id="IPR002129">
    <property type="entry name" value="PyrdxlP-dep_de-COase"/>
</dbReference>
<protein>
    <submittedName>
        <fullName evidence="8">Glutamate/tyrosine decarboxylase-like PLP-dependent enzyme</fullName>
    </submittedName>
</protein>
<dbReference type="InterPro" id="IPR015422">
    <property type="entry name" value="PyrdxlP-dep_Trfase_small"/>
</dbReference>
<accession>A0A7X0HLT8</accession>
<evidence type="ECO:0000256" key="6">
    <source>
        <dbReference type="PIRSR" id="PIRSR602129-50"/>
    </source>
</evidence>
<dbReference type="Proteomes" id="UP000540423">
    <property type="component" value="Unassembled WGS sequence"/>
</dbReference>
<comment type="caution">
    <text evidence="8">The sequence shown here is derived from an EMBL/GenBank/DDBJ whole genome shotgun (WGS) entry which is preliminary data.</text>
</comment>
<name>A0A7X0HLT8_9ACTN</name>
<keyword evidence="5 7" id="KW-0456">Lyase</keyword>
<evidence type="ECO:0000256" key="4">
    <source>
        <dbReference type="ARBA" id="ARBA00022898"/>
    </source>
</evidence>
<dbReference type="InterPro" id="IPR015421">
    <property type="entry name" value="PyrdxlP-dep_Trfase_major"/>
</dbReference>
<gene>
    <name evidence="8" type="ORF">HNQ79_006547</name>
</gene>
<evidence type="ECO:0000256" key="2">
    <source>
        <dbReference type="ARBA" id="ARBA00009533"/>
    </source>
</evidence>
<dbReference type="EMBL" id="JACHEM010000035">
    <property type="protein sequence ID" value="MBB6440034.1"/>
    <property type="molecule type" value="Genomic_DNA"/>
</dbReference>
<dbReference type="GO" id="GO:0030170">
    <property type="term" value="F:pyridoxal phosphate binding"/>
    <property type="evidence" value="ECO:0007669"/>
    <property type="project" value="InterPro"/>
</dbReference>
<evidence type="ECO:0000256" key="7">
    <source>
        <dbReference type="RuleBase" id="RU000382"/>
    </source>
</evidence>
<dbReference type="InterPro" id="IPR015424">
    <property type="entry name" value="PyrdxlP-dep_Trfase"/>
</dbReference>
<dbReference type="Pfam" id="PF00282">
    <property type="entry name" value="Pyridoxal_deC"/>
    <property type="match status" value="1"/>
</dbReference>
<proteinExistence type="inferred from homology"/>
<feature type="modified residue" description="N6-(pyridoxal phosphate)lysine" evidence="6">
    <location>
        <position position="297"/>
    </location>
</feature>
<dbReference type="SUPFAM" id="SSF53383">
    <property type="entry name" value="PLP-dependent transferases"/>
    <property type="match status" value="1"/>
</dbReference>
<keyword evidence="9" id="KW-1185">Reference proteome</keyword>
<comment type="cofactor">
    <cofactor evidence="1 6 7">
        <name>pyridoxal 5'-phosphate</name>
        <dbReference type="ChEBI" id="CHEBI:597326"/>
    </cofactor>
</comment>
<sequence length="482" mass="51690">MKSSEQLAALEALLPEVLEAALEYVRQLPTREVRAGLTDEDLRGILDHGLPTSPSDPLDVLRQLLAASGGLVPSGAGKYFGYVVGGTVPVGVAADWLTSVWDQNCIVHDGSPLTAVLEDICGRWLTELFALPATTSYAFTPACTHADLLGLTVARHEVLARHGWDVAQQGLQGGPTVTVLVNESIHAAVTRPLQILGLGGSIRELPADSEGRILLPALQEEIDTVRGGPLIVCGHVGEINTGGVDRLRPLAELTHAADGWLHLDAAFGAWAAASPRLRHTLLDGLDLADSLATDTHKWLNAPYDCGVALITDARAHRAALPLSADYLNLPDNQRHPVQWGLEVSRRSRVLPLWAILRQLGATGIAQLVDERCAQAQRLATLLQTEPGIDILNEVALNQVLVRFHHPTATDDDHTQNVTDAFQEHGRGWAGTSTWKGRTVLRLSLANWASTDHDIDQAARSLIAIHSRLAAGLPGVVAPTDND</sequence>
<dbReference type="GO" id="GO:0004058">
    <property type="term" value="F:aromatic-L-amino-acid decarboxylase activity"/>
    <property type="evidence" value="ECO:0007669"/>
    <property type="project" value="UniProtKB-ARBA"/>
</dbReference>
<organism evidence="8 9">
    <name type="scientific">Streptomyces candidus</name>
    <dbReference type="NCBI Taxonomy" id="67283"/>
    <lineage>
        <taxon>Bacteria</taxon>
        <taxon>Bacillati</taxon>
        <taxon>Actinomycetota</taxon>
        <taxon>Actinomycetes</taxon>
        <taxon>Kitasatosporales</taxon>
        <taxon>Streptomycetaceae</taxon>
        <taxon>Streptomyces</taxon>
    </lineage>
</organism>
<dbReference type="Gene3D" id="3.90.1150.10">
    <property type="entry name" value="Aspartate Aminotransferase, domain 1"/>
    <property type="match status" value="1"/>
</dbReference>